<keyword evidence="6" id="KW-0686">Riboflavin biosynthesis</keyword>
<keyword evidence="8" id="KW-0560">Oxidoreductase</keyword>
<dbReference type="AlphaFoldDB" id="A0A409WLL3"/>
<evidence type="ECO:0000256" key="6">
    <source>
        <dbReference type="ARBA" id="ARBA00022619"/>
    </source>
</evidence>
<dbReference type="GO" id="GO:0008703">
    <property type="term" value="F:5-amino-6-(5-phosphoribosylamino)uracil reductase activity"/>
    <property type="evidence" value="ECO:0007669"/>
    <property type="project" value="InterPro"/>
</dbReference>
<evidence type="ECO:0000256" key="12">
    <source>
        <dbReference type="ARBA" id="ARBA00049020"/>
    </source>
</evidence>
<evidence type="ECO:0000256" key="4">
    <source>
        <dbReference type="ARBA" id="ARBA00012851"/>
    </source>
</evidence>
<keyword evidence="15" id="KW-1185">Reference proteome</keyword>
<proteinExistence type="inferred from homology"/>
<protein>
    <recommendedName>
        <fullName evidence="5">2,5-diamino-6-ribosylamino-4(3H)-pyrimidinone 5'-phosphate reductase</fullName>
        <ecNumber evidence="4">1.1.1.302</ecNumber>
    </recommendedName>
    <alternativeName>
        <fullName evidence="10">2,5-diamino-6-(5-phospho-D-ribosylamino)pyrimidin-4(3H)-one reductase</fullName>
    </alternativeName>
    <alternativeName>
        <fullName evidence="9">2,5-diamino-6-ribitylamino-4(3H)-pyrimidinone 5'-phosphate synthase</fullName>
    </alternativeName>
</protein>
<evidence type="ECO:0000313" key="14">
    <source>
        <dbReference type="EMBL" id="PPQ79415.1"/>
    </source>
</evidence>
<evidence type="ECO:0000259" key="13">
    <source>
        <dbReference type="Pfam" id="PF01872"/>
    </source>
</evidence>
<accession>A0A409WLL3</accession>
<gene>
    <name evidence="14" type="ORF">CVT25_002685</name>
</gene>
<dbReference type="STRING" id="93625.A0A409WLL3"/>
<dbReference type="OrthoDB" id="5432at2759"/>
<dbReference type="PANTHER" id="PTHR38011">
    <property type="entry name" value="DIHYDROFOLATE REDUCTASE FAMILY PROTEIN (AFU_ORTHOLOGUE AFUA_8G06820)"/>
    <property type="match status" value="1"/>
</dbReference>
<dbReference type="SUPFAM" id="SSF53597">
    <property type="entry name" value="Dihydrofolate reductase-like"/>
    <property type="match status" value="1"/>
</dbReference>
<evidence type="ECO:0000256" key="7">
    <source>
        <dbReference type="ARBA" id="ARBA00022857"/>
    </source>
</evidence>
<comment type="function">
    <text evidence="1">Catalyzes an early step in riboflavin biosynthesis, the NADPH-dependent reduction of the ribose side chain of 2,5-diamino-6-ribosylamino-4(3H)-pyrimidinone 5'-phosphate, yielding 2,5-diamino-6-ribitylamino-4(3H)-pyrimidinone 5'-phosphate.</text>
</comment>
<feature type="domain" description="Bacterial bifunctional deaminase-reductase C-terminal" evidence="13">
    <location>
        <begin position="26"/>
        <end position="258"/>
    </location>
</feature>
<dbReference type="InterPro" id="IPR024072">
    <property type="entry name" value="DHFR-like_dom_sf"/>
</dbReference>
<evidence type="ECO:0000256" key="9">
    <source>
        <dbReference type="ARBA" id="ARBA00030073"/>
    </source>
</evidence>
<comment type="caution">
    <text evidence="14">The sequence shown here is derived from an EMBL/GenBank/DDBJ whole genome shotgun (WGS) entry which is preliminary data.</text>
</comment>
<evidence type="ECO:0000256" key="2">
    <source>
        <dbReference type="ARBA" id="ARBA00005104"/>
    </source>
</evidence>
<dbReference type="Pfam" id="PF01872">
    <property type="entry name" value="RibD_C"/>
    <property type="match status" value="1"/>
</dbReference>
<organism evidence="14 15">
    <name type="scientific">Psilocybe cyanescens</name>
    <dbReference type="NCBI Taxonomy" id="93625"/>
    <lineage>
        <taxon>Eukaryota</taxon>
        <taxon>Fungi</taxon>
        <taxon>Dikarya</taxon>
        <taxon>Basidiomycota</taxon>
        <taxon>Agaricomycotina</taxon>
        <taxon>Agaricomycetes</taxon>
        <taxon>Agaricomycetidae</taxon>
        <taxon>Agaricales</taxon>
        <taxon>Agaricineae</taxon>
        <taxon>Strophariaceae</taxon>
        <taxon>Psilocybe</taxon>
    </lineage>
</organism>
<evidence type="ECO:0000256" key="11">
    <source>
        <dbReference type="ARBA" id="ARBA00047550"/>
    </source>
</evidence>
<reference evidence="14 15" key="1">
    <citation type="journal article" date="2018" name="Evol. Lett.">
        <title>Horizontal gene cluster transfer increased hallucinogenic mushroom diversity.</title>
        <authorList>
            <person name="Reynolds H.T."/>
            <person name="Vijayakumar V."/>
            <person name="Gluck-Thaler E."/>
            <person name="Korotkin H.B."/>
            <person name="Matheny P.B."/>
            <person name="Slot J.C."/>
        </authorList>
    </citation>
    <scope>NUCLEOTIDE SEQUENCE [LARGE SCALE GENOMIC DNA]</scope>
    <source>
        <strain evidence="14 15">2631</strain>
    </source>
</reference>
<dbReference type="Gene3D" id="3.40.430.10">
    <property type="entry name" value="Dihydrofolate Reductase, subunit A"/>
    <property type="match status" value="1"/>
</dbReference>
<evidence type="ECO:0000256" key="5">
    <source>
        <dbReference type="ARBA" id="ARBA00015035"/>
    </source>
</evidence>
<dbReference type="FunCoup" id="A0A409WLL3">
    <property type="interactions" value="105"/>
</dbReference>
<dbReference type="PANTHER" id="PTHR38011:SF7">
    <property type="entry name" value="2,5-DIAMINO-6-RIBOSYLAMINO-4(3H)-PYRIMIDINONE 5'-PHOSPHATE REDUCTASE"/>
    <property type="match status" value="1"/>
</dbReference>
<sequence length="268" mass="29020">MSNEAPGFLNDVIGRYSSSPIPPTRPHVTLTFAQSLDAKIAGAGGHQLILSGKESMIMTHWMRTMHDGILIGIGTAINDDPQLNVRHLPPPTSTPYHLPRPIIIDTHLRLPPTCKLLRNYQNGKGRRPWIICGQHEPLPPNLARARLDKKEALEAAGAKIFEVPVILSDGKKRVNVSIPSALQVLKDLGLRTLMVEGGAQIIASFLTAAVVDSLIITTAPVLVGEVGVGYAYPTNLSESRETKQYKEVHTELFGKDAVTALVSTTPAL</sequence>
<dbReference type="InterPro" id="IPR002734">
    <property type="entry name" value="RibDG_C"/>
</dbReference>
<keyword evidence="7" id="KW-0521">NADP</keyword>
<comment type="catalytic activity">
    <reaction evidence="11">
        <text>2,5-diamino-6-(1-D-ribitylamino)pyrimidin-4(3H)-one 5'-phosphate + NAD(+) = 2,5-diamino-6-(1-D-ribosylamino)pyrimidin-4(3H)-one 5'-phosphate + NADH + H(+)</text>
        <dbReference type="Rhea" id="RHEA:27274"/>
        <dbReference type="ChEBI" id="CHEBI:15378"/>
        <dbReference type="ChEBI" id="CHEBI:57540"/>
        <dbReference type="ChEBI" id="CHEBI:57945"/>
        <dbReference type="ChEBI" id="CHEBI:58890"/>
        <dbReference type="ChEBI" id="CHEBI:59545"/>
        <dbReference type="EC" id="1.1.1.302"/>
    </reaction>
</comment>
<dbReference type="EC" id="1.1.1.302" evidence="4"/>
<dbReference type="EMBL" id="NHYD01003376">
    <property type="protein sequence ID" value="PPQ79415.1"/>
    <property type="molecule type" value="Genomic_DNA"/>
</dbReference>
<evidence type="ECO:0000256" key="3">
    <source>
        <dbReference type="ARBA" id="ARBA00009723"/>
    </source>
</evidence>
<comment type="catalytic activity">
    <reaction evidence="12">
        <text>2,5-diamino-6-(1-D-ribitylamino)pyrimidin-4(3H)-one 5'-phosphate + NADP(+) = 2,5-diamino-6-(1-D-ribosylamino)pyrimidin-4(3H)-one 5'-phosphate + NADPH + H(+)</text>
        <dbReference type="Rhea" id="RHEA:27278"/>
        <dbReference type="ChEBI" id="CHEBI:15378"/>
        <dbReference type="ChEBI" id="CHEBI:57783"/>
        <dbReference type="ChEBI" id="CHEBI:58349"/>
        <dbReference type="ChEBI" id="CHEBI:58890"/>
        <dbReference type="ChEBI" id="CHEBI:59545"/>
        <dbReference type="EC" id="1.1.1.302"/>
    </reaction>
</comment>
<evidence type="ECO:0000313" key="15">
    <source>
        <dbReference type="Proteomes" id="UP000283269"/>
    </source>
</evidence>
<dbReference type="GO" id="GO:0009231">
    <property type="term" value="P:riboflavin biosynthetic process"/>
    <property type="evidence" value="ECO:0007669"/>
    <property type="project" value="UniProtKB-KW"/>
</dbReference>
<evidence type="ECO:0000256" key="8">
    <source>
        <dbReference type="ARBA" id="ARBA00023002"/>
    </source>
</evidence>
<comment type="pathway">
    <text evidence="2">Cofactor biosynthesis; riboflavin biosynthesis.</text>
</comment>
<dbReference type="InParanoid" id="A0A409WLL3"/>
<evidence type="ECO:0000256" key="1">
    <source>
        <dbReference type="ARBA" id="ARBA00003555"/>
    </source>
</evidence>
<name>A0A409WLL3_PSICY</name>
<evidence type="ECO:0000256" key="10">
    <source>
        <dbReference type="ARBA" id="ARBA00031630"/>
    </source>
</evidence>
<dbReference type="Proteomes" id="UP000283269">
    <property type="component" value="Unassembled WGS sequence"/>
</dbReference>
<comment type="similarity">
    <text evidence="3">Belongs to the HTP reductase family.</text>
</comment>
<dbReference type="InterPro" id="IPR050765">
    <property type="entry name" value="Riboflavin_Biosynth_HTPR"/>
</dbReference>